<reference evidence="2 3" key="1">
    <citation type="submission" date="2021-03" db="EMBL/GenBank/DDBJ databases">
        <title>Sequencing the genomes of 1000 actinobacteria strains.</title>
        <authorList>
            <person name="Klenk H.-P."/>
        </authorList>
    </citation>
    <scope>NUCLEOTIDE SEQUENCE [LARGE SCALE GENOMIC DNA]</scope>
    <source>
        <strain evidence="2 3">DSM 20168</strain>
    </source>
</reference>
<sequence length="259" mass="28752">MEPEKKRERGRDIGKTGATVAANIKRYRSDRVSLRELEDRLEKLGVKISASGLQKIEAGTRRVDADELMALAVALNVNPNALLFPANSPSDDMSEQVTAAPKGQTEGEIWEWANGLRLLDNQEPLKELYFPPGAEAHARNDDPLHSAHKVMRKADTELENTIMLFPLGDDGYEAEQRLMFQAHYHAMNLKDDESLSLWHINGEGQATEVASLPYLGGHMNLWVARIKETILGIATKSVEASLVREDLKKALKDSADGND</sequence>
<dbReference type="EMBL" id="JAGIOJ010000001">
    <property type="protein sequence ID" value="MBP2398657.1"/>
    <property type="molecule type" value="Genomic_DNA"/>
</dbReference>
<dbReference type="RefSeq" id="WP_188947446.1">
    <property type="nucleotide sequence ID" value="NZ_BMPH01000003.1"/>
</dbReference>
<evidence type="ECO:0000259" key="1">
    <source>
        <dbReference type="PROSITE" id="PS50943"/>
    </source>
</evidence>
<evidence type="ECO:0000313" key="3">
    <source>
        <dbReference type="Proteomes" id="UP001195422"/>
    </source>
</evidence>
<comment type="caution">
    <text evidence="2">The sequence shown here is derived from an EMBL/GenBank/DDBJ whole genome shotgun (WGS) entry which is preliminary data.</text>
</comment>
<accession>A0ABS4XQ73</accession>
<dbReference type="Proteomes" id="UP001195422">
    <property type="component" value="Unassembled WGS sequence"/>
</dbReference>
<gene>
    <name evidence="2" type="ORF">JOF39_001738</name>
</gene>
<protein>
    <recommendedName>
        <fullName evidence="1">HTH cro/C1-type domain-containing protein</fullName>
    </recommendedName>
</protein>
<dbReference type="PROSITE" id="PS50943">
    <property type="entry name" value="HTH_CROC1"/>
    <property type="match status" value="1"/>
</dbReference>
<dbReference type="SUPFAM" id="SSF47413">
    <property type="entry name" value="lambda repressor-like DNA-binding domains"/>
    <property type="match status" value="1"/>
</dbReference>
<proteinExistence type="predicted"/>
<dbReference type="Gene3D" id="1.10.260.40">
    <property type="entry name" value="lambda repressor-like DNA-binding domains"/>
    <property type="match status" value="1"/>
</dbReference>
<dbReference type="CDD" id="cd00093">
    <property type="entry name" value="HTH_XRE"/>
    <property type="match status" value="1"/>
</dbReference>
<organism evidence="2 3">
    <name type="scientific">Glutamicibacter protophormiae</name>
    <name type="common">Brevibacterium protophormiae</name>
    <dbReference type="NCBI Taxonomy" id="37930"/>
    <lineage>
        <taxon>Bacteria</taxon>
        <taxon>Bacillati</taxon>
        <taxon>Actinomycetota</taxon>
        <taxon>Actinomycetes</taxon>
        <taxon>Micrococcales</taxon>
        <taxon>Micrococcaceae</taxon>
        <taxon>Glutamicibacter</taxon>
    </lineage>
</organism>
<keyword evidence="3" id="KW-1185">Reference proteome</keyword>
<evidence type="ECO:0000313" key="2">
    <source>
        <dbReference type="EMBL" id="MBP2398657.1"/>
    </source>
</evidence>
<dbReference type="InterPro" id="IPR001387">
    <property type="entry name" value="Cro/C1-type_HTH"/>
</dbReference>
<name>A0ABS4XQ73_GLUPR</name>
<dbReference type="InterPro" id="IPR010982">
    <property type="entry name" value="Lambda_DNA-bd_dom_sf"/>
</dbReference>
<feature type="domain" description="HTH cro/C1-type" evidence="1">
    <location>
        <begin position="42"/>
        <end position="82"/>
    </location>
</feature>
<dbReference type="Pfam" id="PF01381">
    <property type="entry name" value="HTH_3"/>
    <property type="match status" value="1"/>
</dbReference>